<evidence type="ECO:0000256" key="4">
    <source>
        <dbReference type="ARBA" id="ARBA00022692"/>
    </source>
</evidence>
<evidence type="ECO:0000256" key="2">
    <source>
        <dbReference type="ARBA" id="ARBA00006175"/>
    </source>
</evidence>
<evidence type="ECO:0000313" key="12">
    <source>
        <dbReference type="EMBL" id="QRN45647.1"/>
    </source>
</evidence>
<feature type="transmembrane region" description="Helical" evidence="11">
    <location>
        <begin position="162"/>
        <end position="181"/>
    </location>
</feature>
<dbReference type="InterPro" id="IPR000425">
    <property type="entry name" value="MIP"/>
</dbReference>
<dbReference type="SMR" id="A0A891XJX2"/>
<keyword evidence="5 11" id="KW-1133">Transmembrane helix</keyword>
<feature type="compositionally biased region" description="Basic and acidic residues" evidence="10">
    <location>
        <begin position="288"/>
        <end position="312"/>
    </location>
</feature>
<protein>
    <submittedName>
        <fullName evidence="12">AQP7</fullName>
    </submittedName>
</protein>
<evidence type="ECO:0000256" key="8">
    <source>
        <dbReference type="ARBA" id="ARBA00049405"/>
    </source>
</evidence>
<accession>A0A891XJX2</accession>
<feature type="transmembrane region" description="Helical" evidence="11">
    <location>
        <begin position="201"/>
        <end position="222"/>
    </location>
</feature>
<reference evidence="12" key="1">
    <citation type="journal article" date="2021" name="Biochem. Genet.">
        <title>Cloning and Expression of Four Aquaporin Homologs from the Chinese Black Sleeper (Bostrychus sinensis): The Effects of Salinity Acclimation.</title>
        <authorList>
            <person name="Yang J."/>
            <person name="Zhang J."/>
            <person name="Wei K."/>
            <person name="Shen B."/>
        </authorList>
    </citation>
    <scope>NUCLEOTIDE SEQUENCE</scope>
</reference>
<comment type="subcellular location">
    <subcellularLocation>
        <location evidence="1">Membrane</location>
        <topology evidence="1">Multi-pass membrane protein</topology>
    </subcellularLocation>
</comment>
<dbReference type="CDD" id="cd00333">
    <property type="entry name" value="MIP"/>
    <property type="match status" value="1"/>
</dbReference>
<proteinExistence type="evidence at transcript level"/>
<comment type="similarity">
    <text evidence="2 9">Belongs to the MIP/aquaporin (TC 1.A.8) family.</text>
</comment>
<feature type="region of interest" description="Disordered" evidence="10">
    <location>
        <begin position="279"/>
        <end position="312"/>
    </location>
</feature>
<keyword evidence="3 9" id="KW-0813">Transport</keyword>
<dbReference type="InterPro" id="IPR023271">
    <property type="entry name" value="Aquaporin-like"/>
</dbReference>
<keyword evidence="4 9" id="KW-0812">Transmembrane</keyword>
<dbReference type="NCBIfam" id="TIGR00861">
    <property type="entry name" value="MIP"/>
    <property type="match status" value="1"/>
</dbReference>
<organism evidence="12">
    <name type="scientific">Bostrychus sinensis</name>
    <name type="common">four-eyed sleeper</name>
    <dbReference type="NCBI Taxonomy" id="86224"/>
    <lineage>
        <taxon>Eukaryota</taxon>
        <taxon>Metazoa</taxon>
        <taxon>Chordata</taxon>
        <taxon>Craniata</taxon>
        <taxon>Vertebrata</taxon>
        <taxon>Euteleostomi</taxon>
        <taxon>Actinopterygii</taxon>
        <taxon>Neopterygii</taxon>
        <taxon>Teleostei</taxon>
        <taxon>Neoteleostei</taxon>
        <taxon>Acanthomorphata</taxon>
        <taxon>Gobiaria</taxon>
        <taxon>Gobiiformes</taxon>
        <taxon>Eleotroidei</taxon>
        <taxon>Eleotridae</taxon>
        <taxon>Butinae</taxon>
        <taxon>Bostrychus</taxon>
    </lineage>
</organism>
<evidence type="ECO:0000256" key="9">
    <source>
        <dbReference type="RuleBase" id="RU000477"/>
    </source>
</evidence>
<feature type="transmembrane region" description="Helical" evidence="11">
    <location>
        <begin position="108"/>
        <end position="131"/>
    </location>
</feature>
<name>A0A891XJX2_9TELE</name>
<dbReference type="GO" id="GO:0015250">
    <property type="term" value="F:water channel activity"/>
    <property type="evidence" value="ECO:0007669"/>
    <property type="project" value="TreeGrafter"/>
</dbReference>
<evidence type="ECO:0000256" key="7">
    <source>
        <dbReference type="ARBA" id="ARBA00034651"/>
    </source>
</evidence>
<dbReference type="InterPro" id="IPR050363">
    <property type="entry name" value="MIP/Aquaporin"/>
</dbReference>
<dbReference type="PANTHER" id="PTHR43829">
    <property type="entry name" value="AQUAPORIN OR AQUAGLYCEROPORIN RELATED"/>
    <property type="match status" value="1"/>
</dbReference>
<evidence type="ECO:0000256" key="5">
    <source>
        <dbReference type="ARBA" id="ARBA00022989"/>
    </source>
</evidence>
<evidence type="ECO:0000256" key="3">
    <source>
        <dbReference type="ARBA" id="ARBA00022448"/>
    </source>
</evidence>
<dbReference type="Pfam" id="PF00230">
    <property type="entry name" value="MIP"/>
    <property type="match status" value="1"/>
</dbReference>
<dbReference type="GO" id="GO:0015254">
    <property type="term" value="F:glycerol channel activity"/>
    <property type="evidence" value="ECO:0007669"/>
    <property type="project" value="TreeGrafter"/>
</dbReference>
<keyword evidence="6 11" id="KW-0472">Membrane</keyword>
<sequence>MVQSIELGPVQSKTLAAGPRPRAWIQSRCLRVGLAETLSTYAMMVFGLCSVAQVVTGGGEFGNYFSINLSFGLAVAMGVHIGGNVSGAHMNAAVSFSSCVFGSLRWRLLPLYITAQFLGSFLAAGTVYAVYYEAIQSYCGGNLTVTGPRATAGIFSTYPAPYLSLTGGFIDQVFGTAMLLLGLSSLSDRRNQPPPAGGEPVAVGLLVLLIGMSLGSNSGYAINPTRDIGPRVFTAIAGWGPEVFRAGNGWWWVPIVAPTVGSVLGTGLYKALVELHHPPPCAAPSDPPTDREGPRGQLEEERAPLEKHHNSV</sequence>
<feature type="transmembrane region" description="Helical" evidence="11">
    <location>
        <begin position="32"/>
        <end position="55"/>
    </location>
</feature>
<dbReference type="PANTHER" id="PTHR43829:SF15">
    <property type="entry name" value="AQUAPORIN-7"/>
    <property type="match status" value="1"/>
</dbReference>
<dbReference type="GO" id="GO:0016323">
    <property type="term" value="C:basolateral plasma membrane"/>
    <property type="evidence" value="ECO:0007669"/>
    <property type="project" value="TreeGrafter"/>
</dbReference>
<dbReference type="PRINTS" id="PR00783">
    <property type="entry name" value="MINTRINSICP"/>
</dbReference>
<evidence type="ECO:0000256" key="1">
    <source>
        <dbReference type="ARBA" id="ARBA00004141"/>
    </source>
</evidence>
<evidence type="ECO:0000256" key="6">
    <source>
        <dbReference type="ARBA" id="ARBA00023136"/>
    </source>
</evidence>
<comment type="catalytic activity">
    <reaction evidence="7">
        <text>H2O(in) = H2O(out)</text>
        <dbReference type="Rhea" id="RHEA:29667"/>
        <dbReference type="ChEBI" id="CHEBI:15377"/>
    </reaction>
</comment>
<dbReference type="GO" id="GO:0015204">
    <property type="term" value="F:urea transmembrane transporter activity"/>
    <property type="evidence" value="ECO:0007669"/>
    <property type="project" value="TreeGrafter"/>
</dbReference>
<evidence type="ECO:0000256" key="11">
    <source>
        <dbReference type="SAM" id="Phobius"/>
    </source>
</evidence>
<dbReference type="EMBL" id="MW281324">
    <property type="protein sequence ID" value="QRN45647.1"/>
    <property type="molecule type" value="mRNA"/>
</dbReference>
<dbReference type="PRINTS" id="PR02019">
    <property type="entry name" value="AQUAPORIN7"/>
</dbReference>
<dbReference type="FunFam" id="1.20.1080.10:FF:000005">
    <property type="entry name" value="Aquaporin 3"/>
    <property type="match status" value="1"/>
</dbReference>
<feature type="transmembrane region" description="Helical" evidence="11">
    <location>
        <begin position="67"/>
        <end position="87"/>
    </location>
</feature>
<dbReference type="SUPFAM" id="SSF81338">
    <property type="entry name" value="Aquaporin-like"/>
    <property type="match status" value="1"/>
</dbReference>
<dbReference type="AlphaFoldDB" id="A0A891XJX2"/>
<evidence type="ECO:0000256" key="10">
    <source>
        <dbReference type="SAM" id="MobiDB-lite"/>
    </source>
</evidence>
<dbReference type="Gene3D" id="1.20.1080.10">
    <property type="entry name" value="Glycerol uptake facilitator protein"/>
    <property type="match status" value="1"/>
</dbReference>
<comment type="catalytic activity">
    <reaction evidence="8">
        <text>glycerol(in) = glycerol(out)</text>
        <dbReference type="Rhea" id="RHEA:29675"/>
        <dbReference type="ChEBI" id="CHEBI:17754"/>
    </reaction>
</comment>